<dbReference type="RefSeq" id="WP_192864883.1">
    <property type="nucleotide sequence ID" value="NZ_JADAQT010000108.1"/>
</dbReference>
<proteinExistence type="predicted"/>
<keyword evidence="1" id="KW-0732">Signal</keyword>
<organism evidence="2 3">
    <name type="scientific">Myceligenerans pegani</name>
    <dbReference type="NCBI Taxonomy" id="2776917"/>
    <lineage>
        <taxon>Bacteria</taxon>
        <taxon>Bacillati</taxon>
        <taxon>Actinomycetota</taxon>
        <taxon>Actinomycetes</taxon>
        <taxon>Micrococcales</taxon>
        <taxon>Promicromonosporaceae</taxon>
        <taxon>Myceligenerans</taxon>
    </lineage>
</organism>
<accession>A0ABR9N501</accession>
<keyword evidence="3" id="KW-1185">Reference proteome</keyword>
<dbReference type="PROSITE" id="PS51257">
    <property type="entry name" value="PROKAR_LIPOPROTEIN"/>
    <property type="match status" value="1"/>
</dbReference>
<gene>
    <name evidence="2" type="ORF">IHE71_21890</name>
</gene>
<name>A0ABR9N501_9MICO</name>
<dbReference type="Proteomes" id="UP000625527">
    <property type="component" value="Unassembled WGS sequence"/>
</dbReference>
<evidence type="ECO:0008006" key="4">
    <source>
        <dbReference type="Google" id="ProtNLM"/>
    </source>
</evidence>
<reference evidence="2 3" key="1">
    <citation type="submission" date="2020-10" db="EMBL/GenBank/DDBJ databases">
        <title>Myceligenerans pegani sp. nov., an endophytic actinomycete isolated from Peganum harmala L. in Xinjiang, China.</title>
        <authorList>
            <person name="Xin L."/>
        </authorList>
    </citation>
    <scope>NUCLEOTIDE SEQUENCE [LARGE SCALE GENOMIC DNA]</scope>
    <source>
        <strain evidence="2 3">TRM65318</strain>
    </source>
</reference>
<evidence type="ECO:0000313" key="2">
    <source>
        <dbReference type="EMBL" id="MBE1878351.1"/>
    </source>
</evidence>
<feature type="signal peptide" evidence="1">
    <location>
        <begin position="1"/>
        <end position="15"/>
    </location>
</feature>
<feature type="chain" id="PRO_5047328494" description="Secreted protein" evidence="1">
    <location>
        <begin position="16"/>
        <end position="115"/>
    </location>
</feature>
<evidence type="ECO:0000313" key="3">
    <source>
        <dbReference type="Proteomes" id="UP000625527"/>
    </source>
</evidence>
<dbReference type="EMBL" id="JADAQT010000108">
    <property type="protein sequence ID" value="MBE1878351.1"/>
    <property type="molecule type" value="Genomic_DNA"/>
</dbReference>
<evidence type="ECO:0000256" key="1">
    <source>
        <dbReference type="SAM" id="SignalP"/>
    </source>
</evidence>
<comment type="caution">
    <text evidence="2">The sequence shown here is derived from an EMBL/GenBank/DDBJ whole genome shotgun (WGS) entry which is preliminary data.</text>
</comment>
<protein>
    <recommendedName>
        <fullName evidence="4">Secreted protein</fullName>
    </recommendedName>
</protein>
<sequence>MRSIACGILVMVAAAACVGCGSGAPRPDPPDRAILPTLVIPPVTCETAFDGFRADDEWLRDQAEFDSLAACETRARWIETGASALAEQEHSLIARLIGLCGEPRHAETPVCRDEP</sequence>